<organism evidence="2 3">
    <name type="scientific">Sulfidibacter corallicola</name>
    <dbReference type="NCBI Taxonomy" id="2818388"/>
    <lineage>
        <taxon>Bacteria</taxon>
        <taxon>Pseudomonadati</taxon>
        <taxon>Acidobacteriota</taxon>
        <taxon>Holophagae</taxon>
        <taxon>Acanthopleuribacterales</taxon>
        <taxon>Acanthopleuribacteraceae</taxon>
        <taxon>Sulfidibacter</taxon>
    </lineage>
</organism>
<dbReference type="RefSeq" id="WP_237379274.1">
    <property type="nucleotide sequence ID" value="NZ_CP071793.1"/>
</dbReference>
<feature type="region of interest" description="Disordered" evidence="1">
    <location>
        <begin position="1"/>
        <end position="40"/>
    </location>
</feature>
<evidence type="ECO:0000313" key="3">
    <source>
        <dbReference type="Proteomes" id="UP000663929"/>
    </source>
</evidence>
<proteinExistence type="predicted"/>
<keyword evidence="3" id="KW-1185">Reference proteome</keyword>
<accession>A0A8A4TL79</accession>
<evidence type="ECO:0000256" key="1">
    <source>
        <dbReference type="SAM" id="MobiDB-lite"/>
    </source>
</evidence>
<dbReference type="Proteomes" id="UP000663929">
    <property type="component" value="Chromosome"/>
</dbReference>
<gene>
    <name evidence="2" type="ORF">J3U87_29005</name>
</gene>
<evidence type="ECO:0000313" key="2">
    <source>
        <dbReference type="EMBL" id="QTD49641.1"/>
    </source>
</evidence>
<dbReference type="EMBL" id="CP071793">
    <property type="protein sequence ID" value="QTD49641.1"/>
    <property type="molecule type" value="Genomic_DNA"/>
</dbReference>
<sequence length="91" mass="9892">MKPRMNATGHPSKPDTSEFSPLFDTNPKGTSQPDISHLNPSTSPELVAVLKSLAEATASLASTLAKTEQVGFHQKETSIDDDLIRFRDARL</sequence>
<dbReference type="KEGG" id="scor:J3U87_29005"/>
<protein>
    <submittedName>
        <fullName evidence="2">Uncharacterized protein</fullName>
    </submittedName>
</protein>
<feature type="compositionally biased region" description="Polar residues" evidence="1">
    <location>
        <begin position="27"/>
        <end position="40"/>
    </location>
</feature>
<name>A0A8A4TL79_SULCO</name>
<reference evidence="2" key="1">
    <citation type="submission" date="2021-03" db="EMBL/GenBank/DDBJ databases">
        <title>Acanthopleuribacteraceae sp. M133.</title>
        <authorList>
            <person name="Wang G."/>
        </authorList>
    </citation>
    <scope>NUCLEOTIDE SEQUENCE</scope>
    <source>
        <strain evidence="2">M133</strain>
    </source>
</reference>
<dbReference type="AlphaFoldDB" id="A0A8A4TL79"/>